<sequence length="106" mass="12110">MFFCCSSVSIPKDISYFRVEREQILQKGLEVSGVQPILSQADVMQKELEICRSREYTLESLPLLLHQLQFSSYLPLMVVDGKLAQISDSAPRLEDSLARYLLPLVF</sequence>
<reference evidence="2" key="1">
    <citation type="journal article" date="2023" name="Science">
        <title>Genome structures resolve the early diversification of teleost fishes.</title>
        <authorList>
            <person name="Parey E."/>
            <person name="Louis A."/>
            <person name="Montfort J."/>
            <person name="Bouchez O."/>
            <person name="Roques C."/>
            <person name="Iampietro C."/>
            <person name="Lluch J."/>
            <person name="Castinel A."/>
            <person name="Donnadieu C."/>
            <person name="Desvignes T."/>
            <person name="Floi Bucao C."/>
            <person name="Jouanno E."/>
            <person name="Wen M."/>
            <person name="Mejri S."/>
            <person name="Dirks R."/>
            <person name="Jansen H."/>
            <person name="Henkel C."/>
            <person name="Chen W.J."/>
            <person name="Zahm M."/>
            <person name="Cabau C."/>
            <person name="Klopp C."/>
            <person name="Thompson A.W."/>
            <person name="Robinson-Rechavi M."/>
            <person name="Braasch I."/>
            <person name="Lecointre G."/>
            <person name="Bobe J."/>
            <person name="Postlethwait J.H."/>
            <person name="Berthelot C."/>
            <person name="Roest Crollius H."/>
            <person name="Guiguen Y."/>
        </authorList>
    </citation>
    <scope>NUCLEOTIDE SEQUENCE</scope>
    <source>
        <strain evidence="2">WJC10195</strain>
    </source>
</reference>
<dbReference type="PANTHER" id="PTHR33331:SF13">
    <property type="entry name" value="COILED-COIL DOMAIN CONTAINING 162"/>
    <property type="match status" value="1"/>
</dbReference>
<evidence type="ECO:0000313" key="3">
    <source>
        <dbReference type="Proteomes" id="UP001152622"/>
    </source>
</evidence>
<comment type="caution">
    <text evidence="2">The sequence shown here is derived from an EMBL/GenBank/DDBJ whole genome shotgun (WGS) entry which is preliminary data.</text>
</comment>
<dbReference type="EMBL" id="JAINUF010000007">
    <property type="protein sequence ID" value="KAJ8353275.1"/>
    <property type="molecule type" value="Genomic_DNA"/>
</dbReference>
<dbReference type="OrthoDB" id="76966at2759"/>
<dbReference type="PANTHER" id="PTHR33331">
    <property type="entry name" value="COILED-COIL DOMAIN-CONTAINING PROTEIN 162"/>
    <property type="match status" value="1"/>
</dbReference>
<evidence type="ECO:0000313" key="2">
    <source>
        <dbReference type="EMBL" id="KAJ8353275.1"/>
    </source>
</evidence>
<keyword evidence="3" id="KW-1185">Reference proteome</keyword>
<organism evidence="2 3">
    <name type="scientific">Synaphobranchus kaupii</name>
    <name type="common">Kaup's arrowtooth eel</name>
    <dbReference type="NCBI Taxonomy" id="118154"/>
    <lineage>
        <taxon>Eukaryota</taxon>
        <taxon>Metazoa</taxon>
        <taxon>Chordata</taxon>
        <taxon>Craniata</taxon>
        <taxon>Vertebrata</taxon>
        <taxon>Euteleostomi</taxon>
        <taxon>Actinopterygii</taxon>
        <taxon>Neopterygii</taxon>
        <taxon>Teleostei</taxon>
        <taxon>Anguilliformes</taxon>
        <taxon>Synaphobranchidae</taxon>
        <taxon>Synaphobranchus</taxon>
    </lineage>
</organism>
<dbReference type="AlphaFoldDB" id="A0A9Q1F8J4"/>
<feature type="domain" description="DUF4549" evidence="1">
    <location>
        <begin position="5"/>
        <end position="69"/>
    </location>
</feature>
<accession>A0A9Q1F8J4</accession>
<proteinExistence type="predicted"/>
<protein>
    <recommendedName>
        <fullName evidence="1">DUF4549 domain-containing protein</fullName>
    </recommendedName>
</protein>
<name>A0A9Q1F8J4_SYNKA</name>
<dbReference type="InterPro" id="IPR040401">
    <property type="entry name" value="CCDC162"/>
</dbReference>
<evidence type="ECO:0000259" key="1">
    <source>
        <dbReference type="Pfam" id="PF15082"/>
    </source>
</evidence>
<gene>
    <name evidence="2" type="ORF">SKAU_G00208420</name>
</gene>
<dbReference type="Proteomes" id="UP001152622">
    <property type="component" value="Chromosome 7"/>
</dbReference>
<dbReference type="InterPro" id="IPR029376">
    <property type="entry name" value="DUF4549"/>
</dbReference>
<dbReference type="Pfam" id="PF15082">
    <property type="entry name" value="DUF4549"/>
    <property type="match status" value="1"/>
</dbReference>